<comment type="caution">
    <text evidence="1">The sequence shown here is derived from an EMBL/GenBank/DDBJ whole genome shotgun (WGS) entry which is preliminary data.</text>
</comment>
<gene>
    <name evidence="1" type="ORF">F6X38_22480</name>
</gene>
<reference evidence="1 2" key="1">
    <citation type="submission" date="2019-09" db="EMBL/GenBank/DDBJ databases">
        <title>YIM 132180 draft genome.</title>
        <authorList>
            <person name="Zhang K."/>
        </authorList>
    </citation>
    <scope>NUCLEOTIDE SEQUENCE [LARGE SCALE GENOMIC DNA]</scope>
    <source>
        <strain evidence="1 2">YIM 132180</strain>
    </source>
</reference>
<evidence type="ECO:0000313" key="2">
    <source>
        <dbReference type="Proteomes" id="UP000432089"/>
    </source>
</evidence>
<proteinExistence type="predicted"/>
<evidence type="ECO:0000313" key="1">
    <source>
        <dbReference type="EMBL" id="KAB0676029.1"/>
    </source>
</evidence>
<keyword evidence="2" id="KW-1185">Reference proteome</keyword>
<sequence length="88" mass="9944">MNHDEFRIGLEFWCSGRQYRCTDVGTRAVLAIRIDHATIATKDGDTISTRTIGRAEAEAIGWFEGPPYGVFEQAFDEDDMEVCSPDQR</sequence>
<dbReference type="Proteomes" id="UP000432089">
    <property type="component" value="Unassembled WGS sequence"/>
</dbReference>
<accession>A0A7V7PK62</accession>
<dbReference type="RefSeq" id="WP_150973845.1">
    <property type="nucleotide sequence ID" value="NZ_VZDO01000027.1"/>
</dbReference>
<dbReference type="AlphaFoldDB" id="A0A7V7PK62"/>
<name>A0A7V7PK62_9HYPH</name>
<protein>
    <submittedName>
        <fullName evidence="1">Uncharacterized protein</fullName>
    </submittedName>
</protein>
<dbReference type="EMBL" id="VZDO01000027">
    <property type="protein sequence ID" value="KAB0676029.1"/>
    <property type="molecule type" value="Genomic_DNA"/>
</dbReference>
<organism evidence="1 2">
    <name type="scientific">Plantimonas leprariae</name>
    <dbReference type="NCBI Taxonomy" id="2615207"/>
    <lineage>
        <taxon>Bacteria</taxon>
        <taxon>Pseudomonadati</taxon>
        <taxon>Pseudomonadota</taxon>
        <taxon>Alphaproteobacteria</taxon>
        <taxon>Hyphomicrobiales</taxon>
        <taxon>Aurantimonadaceae</taxon>
        <taxon>Plantimonas</taxon>
    </lineage>
</organism>